<dbReference type="EMBL" id="AZHX01001106">
    <property type="protein sequence ID" value="ETX04827.1"/>
    <property type="molecule type" value="Genomic_DNA"/>
</dbReference>
<evidence type="ECO:0000313" key="1">
    <source>
        <dbReference type="EMBL" id="ETX04827.1"/>
    </source>
</evidence>
<protein>
    <submittedName>
        <fullName evidence="1">Uncharacterized protein</fullName>
    </submittedName>
</protein>
<dbReference type="HOGENOM" id="CLU_818041_0_0_7"/>
<accession>W4M5D5</accession>
<keyword evidence="2" id="KW-1185">Reference proteome</keyword>
<dbReference type="Proteomes" id="UP000019140">
    <property type="component" value="Unassembled WGS sequence"/>
</dbReference>
<sequence>MAAKNPMTQLYRQLGTVGFPRKYLRDIVLPSWWEDEIAYNPAGYAEGLMILSQNLGLDLSSMQNEAVPAGLRNLGPCKFKKIGNTTDEEFILSRVLATRAIELITSAVPAPVRSLPPSASTIRELILREGAAWIDLSALLDYCWSVGLPVLHVSAFPPKAKKMDGMASTKNGHYGVVLCRNAKHTAWLLFILAHELGHIVRGHVTKDGVLIDQEVDRTRSTDSEEQAANTFALELLSGHPMLEVIPVGDKPNARSLAHTALNAGTHERIDPGHLVLNCAYQMGGNFFAVANAALNLLEPHADAVGLVRSKMLAHLDKTKLPEDTYEFILRVAHAGASS</sequence>
<organism evidence="1 2">
    <name type="scientific">Candidatus Entotheonella gemina</name>
    <dbReference type="NCBI Taxonomy" id="1429439"/>
    <lineage>
        <taxon>Bacteria</taxon>
        <taxon>Pseudomonadati</taxon>
        <taxon>Nitrospinota/Tectimicrobiota group</taxon>
        <taxon>Candidatus Tectimicrobiota</taxon>
        <taxon>Candidatus Entotheonellia</taxon>
        <taxon>Candidatus Entotheonellales</taxon>
        <taxon>Candidatus Entotheonellaceae</taxon>
        <taxon>Candidatus Entotheonella</taxon>
    </lineage>
</organism>
<comment type="caution">
    <text evidence="1">The sequence shown here is derived from an EMBL/GenBank/DDBJ whole genome shotgun (WGS) entry which is preliminary data.</text>
</comment>
<reference evidence="1 2" key="1">
    <citation type="journal article" date="2014" name="Nature">
        <title>An environmental bacterial taxon with a large and distinct metabolic repertoire.</title>
        <authorList>
            <person name="Wilson M.C."/>
            <person name="Mori T."/>
            <person name="Ruckert C."/>
            <person name="Uria A.R."/>
            <person name="Helf M.J."/>
            <person name="Takada K."/>
            <person name="Gernert C."/>
            <person name="Steffens U.A."/>
            <person name="Heycke N."/>
            <person name="Schmitt S."/>
            <person name="Rinke C."/>
            <person name="Helfrich E.J."/>
            <person name="Brachmann A.O."/>
            <person name="Gurgui C."/>
            <person name="Wakimoto T."/>
            <person name="Kracht M."/>
            <person name="Crusemann M."/>
            <person name="Hentschel U."/>
            <person name="Abe I."/>
            <person name="Matsunaga S."/>
            <person name="Kalinowski J."/>
            <person name="Takeyama H."/>
            <person name="Piel J."/>
        </authorList>
    </citation>
    <scope>NUCLEOTIDE SEQUENCE [LARGE SCALE GENOMIC DNA]</scope>
    <source>
        <strain evidence="2">TSY2</strain>
    </source>
</reference>
<evidence type="ECO:0000313" key="2">
    <source>
        <dbReference type="Proteomes" id="UP000019140"/>
    </source>
</evidence>
<gene>
    <name evidence="1" type="ORF">ETSY2_26515</name>
</gene>
<dbReference type="Gene3D" id="1.10.10.2910">
    <property type="match status" value="1"/>
</dbReference>
<name>W4M5D5_9BACT</name>
<dbReference type="AlphaFoldDB" id="W4M5D5"/>
<proteinExistence type="predicted"/>